<comment type="caution">
    <text evidence="2">The sequence shown here is derived from an EMBL/GenBank/DDBJ whole genome shotgun (WGS) entry which is preliminary data.</text>
</comment>
<organism evidence="2 3">
    <name type="scientific">Haemaphysalis longicornis</name>
    <name type="common">Bush tick</name>
    <dbReference type="NCBI Taxonomy" id="44386"/>
    <lineage>
        <taxon>Eukaryota</taxon>
        <taxon>Metazoa</taxon>
        <taxon>Ecdysozoa</taxon>
        <taxon>Arthropoda</taxon>
        <taxon>Chelicerata</taxon>
        <taxon>Arachnida</taxon>
        <taxon>Acari</taxon>
        <taxon>Parasitiformes</taxon>
        <taxon>Ixodida</taxon>
        <taxon>Ixodoidea</taxon>
        <taxon>Ixodidae</taxon>
        <taxon>Haemaphysalinae</taxon>
        <taxon>Haemaphysalis</taxon>
    </lineage>
</organism>
<dbReference type="Proteomes" id="UP000821853">
    <property type="component" value="Chromosome 1"/>
</dbReference>
<evidence type="ECO:0000256" key="1">
    <source>
        <dbReference type="SAM" id="MobiDB-lite"/>
    </source>
</evidence>
<evidence type="ECO:0000313" key="2">
    <source>
        <dbReference type="EMBL" id="KAH9360661.1"/>
    </source>
</evidence>
<gene>
    <name evidence="2" type="ORF">HPB48_004793</name>
</gene>
<evidence type="ECO:0000313" key="3">
    <source>
        <dbReference type="Proteomes" id="UP000821853"/>
    </source>
</evidence>
<dbReference type="AlphaFoldDB" id="A0A9J6FCK6"/>
<feature type="region of interest" description="Disordered" evidence="1">
    <location>
        <begin position="87"/>
        <end position="122"/>
    </location>
</feature>
<feature type="compositionally biased region" description="Polar residues" evidence="1">
    <location>
        <begin position="109"/>
        <end position="122"/>
    </location>
</feature>
<dbReference type="EMBL" id="JABSTR010000001">
    <property type="protein sequence ID" value="KAH9360661.1"/>
    <property type="molecule type" value="Genomic_DNA"/>
</dbReference>
<accession>A0A9J6FCK6</accession>
<dbReference type="VEuPathDB" id="VectorBase:HLOH_059912"/>
<protein>
    <submittedName>
        <fullName evidence="2">Uncharacterized protein</fullName>
    </submittedName>
</protein>
<keyword evidence="3" id="KW-1185">Reference proteome</keyword>
<reference evidence="2 3" key="1">
    <citation type="journal article" date="2020" name="Cell">
        <title>Large-Scale Comparative Analyses of Tick Genomes Elucidate Their Genetic Diversity and Vector Capacities.</title>
        <authorList>
            <consortium name="Tick Genome and Microbiome Consortium (TIGMIC)"/>
            <person name="Jia N."/>
            <person name="Wang J."/>
            <person name="Shi W."/>
            <person name="Du L."/>
            <person name="Sun Y."/>
            <person name="Zhan W."/>
            <person name="Jiang J.F."/>
            <person name="Wang Q."/>
            <person name="Zhang B."/>
            <person name="Ji P."/>
            <person name="Bell-Sakyi L."/>
            <person name="Cui X.M."/>
            <person name="Yuan T.T."/>
            <person name="Jiang B.G."/>
            <person name="Yang W.F."/>
            <person name="Lam T.T."/>
            <person name="Chang Q.C."/>
            <person name="Ding S.J."/>
            <person name="Wang X.J."/>
            <person name="Zhu J.G."/>
            <person name="Ruan X.D."/>
            <person name="Zhao L."/>
            <person name="Wei J.T."/>
            <person name="Ye R.Z."/>
            <person name="Que T.C."/>
            <person name="Du C.H."/>
            <person name="Zhou Y.H."/>
            <person name="Cheng J.X."/>
            <person name="Dai P.F."/>
            <person name="Guo W.B."/>
            <person name="Han X.H."/>
            <person name="Huang E.J."/>
            <person name="Li L.F."/>
            <person name="Wei W."/>
            <person name="Gao Y.C."/>
            <person name="Liu J.Z."/>
            <person name="Shao H.Z."/>
            <person name="Wang X."/>
            <person name="Wang C.C."/>
            <person name="Yang T.C."/>
            <person name="Huo Q.B."/>
            <person name="Li W."/>
            <person name="Chen H.Y."/>
            <person name="Chen S.E."/>
            <person name="Zhou L.G."/>
            <person name="Ni X.B."/>
            <person name="Tian J.H."/>
            <person name="Sheng Y."/>
            <person name="Liu T."/>
            <person name="Pan Y.S."/>
            <person name="Xia L.Y."/>
            <person name="Li J."/>
            <person name="Zhao F."/>
            <person name="Cao W.C."/>
        </authorList>
    </citation>
    <scope>NUCLEOTIDE SEQUENCE [LARGE SCALE GENOMIC DNA]</scope>
    <source>
        <strain evidence="2">HaeL-2018</strain>
    </source>
</reference>
<proteinExistence type="predicted"/>
<name>A0A9J6FCK6_HAELO</name>
<sequence length="122" mass="13486">MSSCPQKVLHRHVSSVVRHELEGCIFGYHSLPLLRRLVATRQCFQAVVGTFCSCCRRLMNRPTSGCETPTTFENLLYQLSTELFPRDNSCSSKGCTDQKAGENRGGARITSQPGSSRGFPTT</sequence>